<evidence type="ECO:0000313" key="2">
    <source>
        <dbReference type="EMBL" id="WXB19337.1"/>
    </source>
</evidence>
<evidence type="ECO:0008006" key="4">
    <source>
        <dbReference type="Google" id="ProtNLM"/>
    </source>
</evidence>
<accession>A0ABZ2M9Z8</accession>
<proteinExistence type="predicted"/>
<keyword evidence="3" id="KW-1185">Reference proteome</keyword>
<dbReference type="RefSeq" id="WP_394828957.1">
    <property type="nucleotide sequence ID" value="NZ_CP089984.1"/>
</dbReference>
<dbReference type="PROSITE" id="PS51257">
    <property type="entry name" value="PROKAR_LIPOPROTEIN"/>
    <property type="match status" value="1"/>
</dbReference>
<name>A0ABZ2M9Z8_9BACT</name>
<gene>
    <name evidence="2" type="ORF">LZC94_19165</name>
</gene>
<protein>
    <recommendedName>
        <fullName evidence="4">WD40 repeat protein</fullName>
    </recommendedName>
</protein>
<sequence>MSRRRSRLSLVATASMLAACSGGGGGNVDTATAEESPLAAADRGRDVLLQAGTAFIPLAVTDDDYAFYQDGRAVYVSALRAGAPRTKLADVPGDNTAFIYISGKVAFIWTNPDYALPGFGVSPLVVWTAAHGARAASASSAVGTLVTTASDDGRRIVFPTHSDAAGSVGDLVLASADLAHTETLVRGANMSFPAGACRPEATFLGHGDDAYPATAACIGDEPTATLTTWRNGVRRDVHGIFARPRLFVDPHRSHIATLRREGAGPTAPTPVLITENDVRPIDTVPSSLAFFAADGALLYTDKTVDPTVPGMHLRRTVRAGHGAITVVPTLASVYGFGAGSESIHAPPTSRDGRWLLYAANADPQTGLTDLHLADLHARACDPRTFVLDGTLANTTAGGNPFTDDARFVVTNHVTDPATGAGPLVATRLADRSHRNISDDLPARAIPAAGSFVTVGDHFELNASNVFLSTVDVKLVDLAAARDGTTVIATNARLNFFVNRTKTRIIYATDEAGRAGLRAARVR</sequence>
<evidence type="ECO:0000256" key="1">
    <source>
        <dbReference type="SAM" id="SignalP"/>
    </source>
</evidence>
<reference evidence="2 3" key="1">
    <citation type="submission" date="2021-12" db="EMBL/GenBank/DDBJ databases">
        <title>Discovery of the Pendulisporaceae a myxobacterial family with distinct sporulation behavior and unique specialized metabolism.</title>
        <authorList>
            <person name="Garcia R."/>
            <person name="Popoff A."/>
            <person name="Bader C.D."/>
            <person name="Loehr J."/>
            <person name="Walesch S."/>
            <person name="Walt C."/>
            <person name="Boldt J."/>
            <person name="Bunk B."/>
            <person name="Haeckl F.J.F.P.J."/>
            <person name="Gunesch A.P."/>
            <person name="Birkelbach J."/>
            <person name="Nuebel U."/>
            <person name="Pietschmann T."/>
            <person name="Bach T."/>
            <person name="Mueller R."/>
        </authorList>
    </citation>
    <scope>NUCLEOTIDE SEQUENCE [LARGE SCALE GENOMIC DNA]</scope>
    <source>
        <strain evidence="2 3">MSr11954</strain>
    </source>
</reference>
<organism evidence="2 3">
    <name type="scientific">Pendulispora albinea</name>
    <dbReference type="NCBI Taxonomy" id="2741071"/>
    <lineage>
        <taxon>Bacteria</taxon>
        <taxon>Pseudomonadati</taxon>
        <taxon>Myxococcota</taxon>
        <taxon>Myxococcia</taxon>
        <taxon>Myxococcales</taxon>
        <taxon>Sorangiineae</taxon>
        <taxon>Pendulisporaceae</taxon>
        <taxon>Pendulispora</taxon>
    </lineage>
</organism>
<feature type="signal peptide" evidence="1">
    <location>
        <begin position="1"/>
        <end position="23"/>
    </location>
</feature>
<dbReference type="EMBL" id="CP089984">
    <property type="protein sequence ID" value="WXB19337.1"/>
    <property type="molecule type" value="Genomic_DNA"/>
</dbReference>
<keyword evidence="1" id="KW-0732">Signal</keyword>
<dbReference type="Proteomes" id="UP001370348">
    <property type="component" value="Chromosome"/>
</dbReference>
<feature type="chain" id="PRO_5047157190" description="WD40 repeat protein" evidence="1">
    <location>
        <begin position="24"/>
        <end position="522"/>
    </location>
</feature>
<evidence type="ECO:0000313" key="3">
    <source>
        <dbReference type="Proteomes" id="UP001370348"/>
    </source>
</evidence>